<name>A0A9D8PSG0_9DELT</name>
<dbReference type="InterPro" id="IPR007833">
    <property type="entry name" value="Capsule_polysaccharide_synth"/>
</dbReference>
<reference evidence="1" key="2">
    <citation type="submission" date="2021-01" db="EMBL/GenBank/DDBJ databases">
        <authorList>
            <person name="Hahn C.R."/>
            <person name="Youssef N.H."/>
            <person name="Elshahed M."/>
        </authorList>
    </citation>
    <scope>NUCLEOTIDE SEQUENCE</scope>
    <source>
        <strain evidence="1">Zod_Metabat.24</strain>
    </source>
</reference>
<accession>A0A9D8PSG0</accession>
<comment type="caution">
    <text evidence="1">The sequence shown here is derived from an EMBL/GenBank/DDBJ whole genome shotgun (WGS) entry which is preliminary data.</text>
</comment>
<dbReference type="GO" id="GO:0015774">
    <property type="term" value="P:polysaccharide transport"/>
    <property type="evidence" value="ECO:0007669"/>
    <property type="project" value="InterPro"/>
</dbReference>
<dbReference type="EMBL" id="JAFGIX010000087">
    <property type="protein sequence ID" value="MBN1574757.1"/>
    <property type="molecule type" value="Genomic_DNA"/>
</dbReference>
<proteinExistence type="predicted"/>
<dbReference type="AlphaFoldDB" id="A0A9D8PSG0"/>
<dbReference type="Proteomes" id="UP000809273">
    <property type="component" value="Unassembled WGS sequence"/>
</dbReference>
<dbReference type="GO" id="GO:0000271">
    <property type="term" value="P:polysaccharide biosynthetic process"/>
    <property type="evidence" value="ECO:0007669"/>
    <property type="project" value="InterPro"/>
</dbReference>
<dbReference type="Gene3D" id="3.40.50.2000">
    <property type="entry name" value="Glycogen Phosphorylase B"/>
    <property type="match status" value="1"/>
</dbReference>
<gene>
    <name evidence="1" type="ORF">JW984_16295</name>
</gene>
<dbReference type="Pfam" id="PF05159">
    <property type="entry name" value="Capsule_synth"/>
    <property type="match status" value="1"/>
</dbReference>
<reference evidence="1" key="1">
    <citation type="journal article" date="2021" name="Environ. Microbiol.">
        <title>Genomic characterization of three novel Desulfobacterota classes expand the metabolic and phylogenetic diversity of the phylum.</title>
        <authorList>
            <person name="Murphy C.L."/>
            <person name="Biggerstaff J."/>
            <person name="Eichhorn A."/>
            <person name="Ewing E."/>
            <person name="Shahan R."/>
            <person name="Soriano D."/>
            <person name="Stewart S."/>
            <person name="VanMol K."/>
            <person name="Walker R."/>
            <person name="Walters P."/>
            <person name="Elshahed M.S."/>
            <person name="Youssef N.H."/>
        </authorList>
    </citation>
    <scope>NUCLEOTIDE SEQUENCE</scope>
    <source>
        <strain evidence="1">Zod_Metabat.24</strain>
    </source>
</reference>
<sequence>MAKKVASGDRKNLKIIFTGGVSGFDELSWGLSNALKDRVDIESYFLSFNEKNRHLFRSKGVPEKNILELDLIKWRDEEIDIEYIKKIEEKYGEPNLNIFWPSVRRAEKFSHEEELKMFQCYTKLYESIFGEIKPDFIVNYGVASLSLVVLNRVAEVNNIPNLILYNSKVPDRFVIHRGLKNQWQKVDDAFRELKEKGLKESERKTASEFLSAFRNKGLFVTYANLNIKRQKSIIPRIRSLLRLYYQIYRFGLFKTSHLRERNIFMPFEYTFDRLKVETRRRLVKKLNIFDKPNYDEKYVFFPLHVQPEASTLVWAPFFLDQIEIINNISKSVPIDCFVYVKEHPANIGRRKLEYYRELKRNANVRLLSPWENTQDLILNSSIVITITGTVGWEAIIWEKPVITLGNVFYNTFDLVKHVTDYTKMPFVISDTIKDYMPDRELLLKYITANIKESYLGIPLAPYNCNHFSMSEENLKNLANGLANHIDKYYRKLDLTPA</sequence>
<dbReference type="SUPFAM" id="SSF53756">
    <property type="entry name" value="UDP-Glycosyltransferase/glycogen phosphorylase"/>
    <property type="match status" value="1"/>
</dbReference>
<evidence type="ECO:0000313" key="2">
    <source>
        <dbReference type="Proteomes" id="UP000809273"/>
    </source>
</evidence>
<evidence type="ECO:0008006" key="3">
    <source>
        <dbReference type="Google" id="ProtNLM"/>
    </source>
</evidence>
<protein>
    <recommendedName>
        <fullName evidence="3">Capsule polysaccharide biosynthesis protein</fullName>
    </recommendedName>
</protein>
<organism evidence="1 2">
    <name type="scientific">Candidatus Zymogenus saltonus</name>
    <dbReference type="NCBI Taxonomy" id="2844893"/>
    <lineage>
        <taxon>Bacteria</taxon>
        <taxon>Deltaproteobacteria</taxon>
        <taxon>Candidatus Zymogenia</taxon>
        <taxon>Candidatus Zymogeniales</taxon>
        <taxon>Candidatus Zymogenaceae</taxon>
        <taxon>Candidatus Zymogenus</taxon>
    </lineage>
</organism>
<evidence type="ECO:0000313" key="1">
    <source>
        <dbReference type="EMBL" id="MBN1574757.1"/>
    </source>
</evidence>